<protein>
    <recommendedName>
        <fullName evidence="10">SEC7 domain-containing protein</fullName>
    </recommendedName>
</protein>
<dbReference type="Pfam" id="PF15410">
    <property type="entry name" value="PH_9"/>
    <property type="match status" value="1"/>
</dbReference>
<evidence type="ECO:0000256" key="1">
    <source>
        <dbReference type="ARBA" id="ARBA00004236"/>
    </source>
</evidence>
<feature type="region of interest" description="Disordered" evidence="5">
    <location>
        <begin position="244"/>
        <end position="274"/>
    </location>
</feature>
<dbReference type="GO" id="GO:0005886">
    <property type="term" value="C:plasma membrane"/>
    <property type="evidence" value="ECO:0007669"/>
    <property type="project" value="UniProtKB-SubCell"/>
</dbReference>
<keyword evidence="4" id="KW-0472">Membrane</keyword>
<evidence type="ECO:0008006" key="10">
    <source>
        <dbReference type="Google" id="ProtNLM"/>
    </source>
</evidence>
<dbReference type="PROSITE" id="PS50190">
    <property type="entry name" value="SEC7"/>
    <property type="match status" value="1"/>
</dbReference>
<feature type="region of interest" description="Disordered" evidence="5">
    <location>
        <begin position="1"/>
        <end position="79"/>
    </location>
</feature>
<feature type="compositionally biased region" description="Polar residues" evidence="5">
    <location>
        <begin position="384"/>
        <end position="405"/>
    </location>
</feature>
<dbReference type="GO" id="GO:0032012">
    <property type="term" value="P:regulation of ARF protein signal transduction"/>
    <property type="evidence" value="ECO:0007669"/>
    <property type="project" value="InterPro"/>
</dbReference>
<feature type="compositionally biased region" description="Low complexity" evidence="5">
    <location>
        <begin position="198"/>
        <end position="208"/>
    </location>
</feature>
<keyword evidence="2" id="KW-1003">Cell membrane</keyword>
<dbReference type="Gene3D" id="2.30.29.30">
    <property type="entry name" value="Pleckstrin-homology domain (PH domain)/Phosphotyrosine-binding domain (PTB)"/>
    <property type="match status" value="1"/>
</dbReference>
<name>A0A2C9JFY5_BIOGL</name>
<dbReference type="Pfam" id="PF04836">
    <property type="entry name" value="IFRD_C"/>
    <property type="match status" value="1"/>
</dbReference>
<dbReference type="GO" id="GO:0005543">
    <property type="term" value="F:phospholipid binding"/>
    <property type="evidence" value="ECO:0007669"/>
    <property type="project" value="InterPro"/>
</dbReference>
<dbReference type="PRINTS" id="PR00683">
    <property type="entry name" value="SPECTRINPH"/>
</dbReference>
<evidence type="ECO:0000313" key="8">
    <source>
        <dbReference type="EnsemblMetazoa" id="BGLB001937-PB"/>
    </source>
</evidence>
<dbReference type="InterPro" id="IPR001605">
    <property type="entry name" value="PH_dom-spectrin-type"/>
</dbReference>
<evidence type="ECO:0000256" key="4">
    <source>
        <dbReference type="ARBA" id="ARBA00023136"/>
    </source>
</evidence>
<keyword evidence="3" id="KW-0344">Guanine-nucleotide releasing factor</keyword>
<comment type="subcellular location">
    <subcellularLocation>
        <location evidence="1">Cell membrane</location>
    </subcellularLocation>
</comment>
<feature type="region of interest" description="Disordered" evidence="5">
    <location>
        <begin position="198"/>
        <end position="224"/>
    </location>
</feature>
<evidence type="ECO:0000256" key="2">
    <source>
        <dbReference type="ARBA" id="ARBA00022475"/>
    </source>
</evidence>
<dbReference type="InterPro" id="IPR000904">
    <property type="entry name" value="Sec7_dom"/>
</dbReference>
<dbReference type="InterPro" id="IPR006921">
    <property type="entry name" value="Interferon-rel_develop_reg_C"/>
</dbReference>
<dbReference type="VEuPathDB" id="VectorBase:BGLAX_032089"/>
<dbReference type="GO" id="GO:0005085">
    <property type="term" value="F:guanyl-nucleotide exchange factor activity"/>
    <property type="evidence" value="ECO:0007669"/>
    <property type="project" value="UniProtKB-KW"/>
</dbReference>
<dbReference type="STRING" id="6526.A0A2C9JFY5"/>
<dbReference type="SUPFAM" id="SSF48371">
    <property type="entry name" value="ARM repeat"/>
    <property type="match status" value="1"/>
</dbReference>
<feature type="compositionally biased region" description="Low complexity" evidence="5">
    <location>
        <begin position="119"/>
        <end position="136"/>
    </location>
</feature>
<dbReference type="CDD" id="cd00171">
    <property type="entry name" value="Sec7"/>
    <property type="match status" value="1"/>
</dbReference>
<dbReference type="AlphaFoldDB" id="A0A2C9JFY5"/>
<dbReference type="CDD" id="cd13295">
    <property type="entry name" value="PH_EFA6"/>
    <property type="match status" value="1"/>
</dbReference>
<dbReference type="PANTHER" id="PTHR10663">
    <property type="entry name" value="GUANYL-NUCLEOTIDE EXCHANGE FACTOR"/>
    <property type="match status" value="1"/>
</dbReference>
<dbReference type="Proteomes" id="UP000076420">
    <property type="component" value="Unassembled WGS sequence"/>
</dbReference>
<feature type="compositionally biased region" description="Basic and acidic residues" evidence="5">
    <location>
        <begin position="53"/>
        <end position="69"/>
    </location>
</feature>
<gene>
    <name evidence="8" type="primary">106056322</name>
</gene>
<dbReference type="SUPFAM" id="SSF50729">
    <property type="entry name" value="PH domain-like"/>
    <property type="match status" value="1"/>
</dbReference>
<dbReference type="InterPro" id="IPR001849">
    <property type="entry name" value="PH_domain"/>
</dbReference>
<dbReference type="PROSITE" id="PS50003">
    <property type="entry name" value="PH_DOMAIN"/>
    <property type="match status" value="1"/>
</dbReference>
<dbReference type="InterPro" id="IPR011993">
    <property type="entry name" value="PH-like_dom_sf"/>
</dbReference>
<proteinExistence type="predicted"/>
<feature type="compositionally biased region" description="Basic and acidic residues" evidence="5">
    <location>
        <begin position="101"/>
        <end position="114"/>
    </location>
</feature>
<evidence type="ECO:0000259" key="6">
    <source>
        <dbReference type="PROSITE" id="PS50003"/>
    </source>
</evidence>
<organism evidence="8 9">
    <name type="scientific">Biomphalaria glabrata</name>
    <name type="common">Bloodfluke planorb</name>
    <name type="synonym">Freshwater snail</name>
    <dbReference type="NCBI Taxonomy" id="6526"/>
    <lineage>
        <taxon>Eukaryota</taxon>
        <taxon>Metazoa</taxon>
        <taxon>Spiralia</taxon>
        <taxon>Lophotrochozoa</taxon>
        <taxon>Mollusca</taxon>
        <taxon>Gastropoda</taxon>
        <taxon>Heterobranchia</taxon>
        <taxon>Euthyneura</taxon>
        <taxon>Panpulmonata</taxon>
        <taxon>Hygrophila</taxon>
        <taxon>Lymnaeoidea</taxon>
        <taxon>Planorbidae</taxon>
        <taxon>Biomphalaria</taxon>
    </lineage>
</organism>
<dbReference type="SMART" id="SM00222">
    <property type="entry name" value="Sec7"/>
    <property type="match status" value="1"/>
</dbReference>
<reference evidence="8" key="1">
    <citation type="submission" date="2020-05" db="UniProtKB">
        <authorList>
            <consortium name="EnsemblMetazoa"/>
        </authorList>
    </citation>
    <scope>IDENTIFICATION</scope>
    <source>
        <strain evidence="8">BB02</strain>
    </source>
</reference>
<dbReference type="EnsemblMetazoa" id="BGLB001937-RB">
    <property type="protein sequence ID" value="BGLB001937-PB"/>
    <property type="gene ID" value="BGLB001937"/>
</dbReference>
<sequence length="1276" mass="142273">MASRATKSPSLIPLPVRTPSSPPAGPHVTAIFVKDISDEQNSSNTHSPKQIRYKKENGNLSNDKQDHLQSPHNTSGKGFETFLMTGEMIIRTNSPVTQKHARLEPEVKSKESHIPRLAQGDQKQQQQQKVSKPQQQNSTITSPKLTSKIPGPVKSQHHPSSPNQNHIPFASEMAPTVSQCKDFPFVHAPVAEMEELSDLSQSSCSESEFGLGNGSTTVPSSLPDYLASSSSENITLRLGETAETLDNSNSKPSNALFSEPPSSGDSGFALDGHISESDLRSNNYQVLSKDENFVSDETLTDKEDISENNFSDVGRSGKNDIQRPIVASSSGEKFSVHGGGERLLVRTSKSHENYLQAGTGIALVSIDIEDNLAYSLDTLTYHDSSNSSLDNVTSEPVQTSRSLDNSPEKKNEKSTSERDFVMEDTKPVKLKLVKQKDDEMFNHHNNQIDYQRYEANNSGNFSSAHHQATPSSPSQKFIALGRFKEEEKSVGDNILENHCGDPLQLSVLSDDSDSDSLYHQPSKAVDRPSAERLAKRLFNLEGFRKSDVSRHLCKKNDFSNLVAEEYLKYFDFNEDTLDQALRKFLTQFSLYGETQERERVLAHFSRRFMECNPGSFNSEDACHTLTCAIMLLNSDLHAPNVGRRMTCQEFIENLAELNDGENFSKEVLKAIYQAIKNEPIEWAVDELPPELEGVQLQDSMQSVPTPSPQSLGSNPFLEVRLISEMILLRNQKETLTENLVKCLRKSKGEELELVAACFSLVSVQLGSEACSLFECIQPVLTTLMTDNSTPYKSRGACATTLATCCFLSSDDLEKAKSLTNALEDIFCLGYGKGENSPSVTPELSWLIGQALSAWCLLLTVAPQYEVQTHIMKHLGLLQDLLKNADVDLRITAGEAVALLYELARETNEDFECTCETVKLGKENVLELNSWAQRRQYDTFCHVLMTGTSVHMKMNPILRDMFDLGVPGVDDYSHTRSLSKAQRTFINAAAFKARTKARAKHRDKRAVTANAPFGKRGWKMLYAVLRDMILYQYKDEHQIKKGHFVESSHNAIRIHHALATKATDYTKKQHVFRLQTADGAEYLFQTGDSKELQEWLDTINLVAASLSAPPLPGAVGSKGKFQRQLLPSTYTRLNLREQLHSHDTKVQELEQELHFHRAAAPEKGAKSSVIQDYLDKEIYLEYELKRFKTYSYLLLGKLSAFPELEPSLVETTIGEYEEMGAGPSRAMPMQTAIAKHQGGVTKPVQRSLSDSFPTDLEGTPTLRRAPVINTLTECTRM</sequence>
<dbReference type="FunFam" id="1.10.1000.11:FF:000002">
    <property type="entry name" value="Cytohesin 1"/>
    <property type="match status" value="1"/>
</dbReference>
<dbReference type="PANTHER" id="PTHR10663:SF376">
    <property type="entry name" value="PH AND SEC7 DOMAIN-CONTAINING PROTEIN"/>
    <property type="match status" value="1"/>
</dbReference>
<dbReference type="InterPro" id="IPR041681">
    <property type="entry name" value="PH_9"/>
</dbReference>
<evidence type="ECO:0000256" key="3">
    <source>
        <dbReference type="ARBA" id="ARBA00022658"/>
    </source>
</evidence>
<evidence type="ECO:0000256" key="5">
    <source>
        <dbReference type="SAM" id="MobiDB-lite"/>
    </source>
</evidence>
<dbReference type="Pfam" id="PF05004">
    <property type="entry name" value="IFRD"/>
    <property type="match status" value="1"/>
</dbReference>
<feature type="domain" description="PH" evidence="6">
    <location>
        <begin position="1005"/>
        <end position="1103"/>
    </location>
</feature>
<feature type="compositionally biased region" description="Basic and acidic residues" evidence="5">
    <location>
        <begin position="406"/>
        <end position="420"/>
    </location>
</feature>
<dbReference type="FunFam" id="2.30.29.30:FF:000267">
    <property type="entry name" value="PH and SEC7 domain-containing protein 4"/>
    <property type="match status" value="1"/>
</dbReference>
<dbReference type="InterPro" id="IPR016024">
    <property type="entry name" value="ARM-type_fold"/>
</dbReference>
<feature type="region of interest" description="Disordered" evidence="5">
    <location>
        <begin position="384"/>
        <end position="420"/>
    </location>
</feature>
<dbReference type="InterPro" id="IPR023394">
    <property type="entry name" value="Sec7_C_sf"/>
</dbReference>
<feature type="compositionally biased region" description="Polar residues" evidence="5">
    <location>
        <begin position="39"/>
        <end position="48"/>
    </location>
</feature>
<dbReference type="KEGG" id="bgt:106056322"/>
<dbReference type="InterPro" id="IPR007701">
    <property type="entry name" value="Interferon-rel_develop_reg_N"/>
</dbReference>
<feature type="region of interest" description="Disordered" evidence="5">
    <location>
        <begin position="93"/>
        <end position="168"/>
    </location>
</feature>
<dbReference type="SMART" id="SM00233">
    <property type="entry name" value="PH"/>
    <property type="match status" value="1"/>
</dbReference>
<accession>A0A2C9JFY5</accession>
<dbReference type="SUPFAM" id="SSF48425">
    <property type="entry name" value="Sec7 domain"/>
    <property type="match status" value="1"/>
</dbReference>
<feature type="domain" description="SEC7" evidence="7">
    <location>
        <begin position="505"/>
        <end position="678"/>
    </location>
</feature>
<dbReference type="VEuPathDB" id="VectorBase:BGLB001937"/>
<evidence type="ECO:0000259" key="7">
    <source>
        <dbReference type="PROSITE" id="PS50190"/>
    </source>
</evidence>
<dbReference type="Gene3D" id="1.10.1000.11">
    <property type="entry name" value="Arf Nucleotide-binding Site Opener,domain 2"/>
    <property type="match status" value="1"/>
</dbReference>
<dbReference type="InterPro" id="IPR035999">
    <property type="entry name" value="Sec7_dom_sf"/>
</dbReference>
<feature type="compositionally biased region" description="Polar residues" evidence="5">
    <location>
        <begin position="244"/>
        <end position="265"/>
    </location>
</feature>
<dbReference type="OrthoDB" id="2157641at2759"/>
<dbReference type="Pfam" id="PF01369">
    <property type="entry name" value="Sec7"/>
    <property type="match status" value="1"/>
</dbReference>
<evidence type="ECO:0000313" key="9">
    <source>
        <dbReference type="Proteomes" id="UP000076420"/>
    </source>
</evidence>